<sequence>MNPINANTKIAEVIKQNPDALEAIVSIRPKFEKLRNPLLRRLMAGRTSLAMAAKLGGCSIDDFFVKLEPLGFKIDRSVLPVHADLEPVPDFIHSLRKGQIVDLDVRPILAAGNDPLNTILEHIKNIQPGQVLKVTNTFSPTPLIALLEKKKFLSYTHTAEENQIETYFFKTPETAEVEPELEIQQDWDVILKRYQGKFILLDVRQLEMPLPMTTILEELDKLPVVNALYVYHKRIPVFLLPELTQRNFDYRIREVADGEVHLIIFIP</sequence>
<proteinExistence type="predicted"/>
<gene>
    <name evidence="3" type="ORF">FRZ54_06995</name>
</gene>
<evidence type="ECO:0000259" key="2">
    <source>
        <dbReference type="Pfam" id="PF10006"/>
    </source>
</evidence>
<dbReference type="InterPro" id="IPR015077">
    <property type="entry name" value="DUF1858"/>
</dbReference>
<dbReference type="Pfam" id="PF08984">
    <property type="entry name" value="DUF1858"/>
    <property type="match status" value="1"/>
</dbReference>
<dbReference type="InterPro" id="IPR038062">
    <property type="entry name" value="ScdA-like_N_sf"/>
</dbReference>
<dbReference type="Gene3D" id="1.10.3910.10">
    <property type="entry name" value="SP0561-like"/>
    <property type="match status" value="1"/>
</dbReference>
<accession>A0A5B8UTU0</accession>
<feature type="domain" description="DUF2249" evidence="2">
    <location>
        <begin position="103"/>
        <end position="161"/>
    </location>
</feature>
<dbReference type="OrthoDB" id="128918at2"/>
<protein>
    <submittedName>
        <fullName evidence="3">DUF2249 domain-containing protein</fullName>
    </submittedName>
</protein>
<dbReference type="RefSeq" id="WP_147030916.1">
    <property type="nucleotide sequence ID" value="NZ_CP042436.1"/>
</dbReference>
<evidence type="ECO:0000259" key="1">
    <source>
        <dbReference type="Pfam" id="PF08984"/>
    </source>
</evidence>
<dbReference type="KEGG" id="mgin:FRZ54_06995"/>
<organism evidence="3 4">
    <name type="scientific">Mucilaginibacter ginsenosidivorans</name>
    <dbReference type="NCBI Taxonomy" id="398053"/>
    <lineage>
        <taxon>Bacteria</taxon>
        <taxon>Pseudomonadati</taxon>
        <taxon>Bacteroidota</taxon>
        <taxon>Sphingobacteriia</taxon>
        <taxon>Sphingobacteriales</taxon>
        <taxon>Sphingobacteriaceae</taxon>
        <taxon>Mucilaginibacter</taxon>
    </lineage>
</organism>
<evidence type="ECO:0000313" key="3">
    <source>
        <dbReference type="EMBL" id="QEC62339.1"/>
    </source>
</evidence>
<dbReference type="EMBL" id="CP042436">
    <property type="protein sequence ID" value="QEC62339.1"/>
    <property type="molecule type" value="Genomic_DNA"/>
</dbReference>
<dbReference type="InterPro" id="IPR018720">
    <property type="entry name" value="DUF2249"/>
</dbReference>
<reference evidence="3 4" key="1">
    <citation type="journal article" date="2017" name="Curr. Microbiol.">
        <title>Mucilaginibacter ginsenosidivorans sp. nov., Isolated from Soil of Ginseng Field.</title>
        <authorList>
            <person name="Kim M.M."/>
            <person name="Siddiqi M.Z."/>
            <person name="Im W.T."/>
        </authorList>
    </citation>
    <scope>NUCLEOTIDE SEQUENCE [LARGE SCALE GENOMIC DNA]</scope>
    <source>
        <strain evidence="3 4">Gsoil 3017</strain>
    </source>
</reference>
<feature type="domain" description="DUF2249" evidence="2">
    <location>
        <begin position="201"/>
        <end position="262"/>
    </location>
</feature>
<dbReference type="SUPFAM" id="SSF140683">
    <property type="entry name" value="SP0561-like"/>
    <property type="match status" value="1"/>
</dbReference>
<keyword evidence="4" id="KW-1185">Reference proteome</keyword>
<dbReference type="Pfam" id="PF10006">
    <property type="entry name" value="DUF2249"/>
    <property type="match status" value="2"/>
</dbReference>
<name>A0A5B8UTU0_9SPHI</name>
<evidence type="ECO:0000313" key="4">
    <source>
        <dbReference type="Proteomes" id="UP000321479"/>
    </source>
</evidence>
<dbReference type="AlphaFoldDB" id="A0A5B8UTU0"/>
<feature type="domain" description="DUF1858" evidence="1">
    <location>
        <begin position="4"/>
        <end position="63"/>
    </location>
</feature>
<dbReference type="Proteomes" id="UP000321479">
    <property type="component" value="Chromosome"/>
</dbReference>